<comment type="caution">
    <text evidence="1">The sequence shown here is derived from an EMBL/GenBank/DDBJ whole genome shotgun (WGS) entry which is preliminary data.</text>
</comment>
<proteinExistence type="predicted"/>
<evidence type="ECO:0000313" key="1">
    <source>
        <dbReference type="EMBL" id="KAK6737661.1"/>
    </source>
</evidence>
<accession>A0ABR1CGU7</accession>
<gene>
    <name evidence="1" type="primary">Necator_chrII.g7818</name>
    <name evidence="1" type="ORF">RB195_020024</name>
</gene>
<protein>
    <submittedName>
        <fullName evidence="1">Uncharacterized protein</fullName>
    </submittedName>
</protein>
<keyword evidence="2" id="KW-1185">Reference proteome</keyword>
<dbReference type="Proteomes" id="UP001303046">
    <property type="component" value="Unassembled WGS sequence"/>
</dbReference>
<sequence>MLLPYFVLLRFSHHKINYSDPVLLSKAEQNYTPAILMNRELFEQIEESCPARHLLCSMKKPRGYGMVRLNLDPLLGITG</sequence>
<dbReference type="EMBL" id="JAVFWL010000002">
    <property type="protein sequence ID" value="KAK6737661.1"/>
    <property type="molecule type" value="Genomic_DNA"/>
</dbReference>
<organism evidence="1 2">
    <name type="scientific">Necator americanus</name>
    <name type="common">Human hookworm</name>
    <dbReference type="NCBI Taxonomy" id="51031"/>
    <lineage>
        <taxon>Eukaryota</taxon>
        <taxon>Metazoa</taxon>
        <taxon>Ecdysozoa</taxon>
        <taxon>Nematoda</taxon>
        <taxon>Chromadorea</taxon>
        <taxon>Rhabditida</taxon>
        <taxon>Rhabditina</taxon>
        <taxon>Rhabditomorpha</taxon>
        <taxon>Strongyloidea</taxon>
        <taxon>Ancylostomatidae</taxon>
        <taxon>Bunostominae</taxon>
        <taxon>Necator</taxon>
    </lineage>
</organism>
<name>A0ABR1CGU7_NECAM</name>
<reference evidence="1 2" key="1">
    <citation type="submission" date="2023-08" db="EMBL/GenBank/DDBJ databases">
        <title>A Necator americanus chromosomal reference genome.</title>
        <authorList>
            <person name="Ilik V."/>
            <person name="Petrzelkova K.J."/>
            <person name="Pardy F."/>
            <person name="Fuh T."/>
            <person name="Niatou-Singa F.S."/>
            <person name="Gouil Q."/>
            <person name="Baker L."/>
            <person name="Ritchie M.E."/>
            <person name="Jex A.R."/>
            <person name="Gazzola D."/>
            <person name="Li H."/>
            <person name="Toshio Fujiwara R."/>
            <person name="Zhan B."/>
            <person name="Aroian R.V."/>
            <person name="Pafco B."/>
            <person name="Schwarz E.M."/>
        </authorList>
    </citation>
    <scope>NUCLEOTIDE SEQUENCE [LARGE SCALE GENOMIC DNA]</scope>
    <source>
        <strain evidence="1 2">Aroian</strain>
        <tissue evidence="1">Whole animal</tissue>
    </source>
</reference>
<evidence type="ECO:0000313" key="2">
    <source>
        <dbReference type="Proteomes" id="UP001303046"/>
    </source>
</evidence>